<dbReference type="InterPro" id="IPR007110">
    <property type="entry name" value="Ig-like_dom"/>
</dbReference>
<organism evidence="6 7">
    <name type="scientific">Parelaphostrongylus tenuis</name>
    <name type="common">Meningeal worm</name>
    <dbReference type="NCBI Taxonomy" id="148309"/>
    <lineage>
        <taxon>Eukaryota</taxon>
        <taxon>Metazoa</taxon>
        <taxon>Ecdysozoa</taxon>
        <taxon>Nematoda</taxon>
        <taxon>Chromadorea</taxon>
        <taxon>Rhabditida</taxon>
        <taxon>Rhabditina</taxon>
        <taxon>Rhabditomorpha</taxon>
        <taxon>Strongyloidea</taxon>
        <taxon>Metastrongylidae</taxon>
        <taxon>Parelaphostrongylus</taxon>
    </lineage>
</organism>
<dbReference type="SMART" id="SM00408">
    <property type="entry name" value="IGc2"/>
    <property type="match status" value="2"/>
</dbReference>
<dbReference type="Gene3D" id="2.60.40.10">
    <property type="entry name" value="Immunoglobulins"/>
    <property type="match status" value="2"/>
</dbReference>
<dbReference type="AlphaFoldDB" id="A0AAD5R2B2"/>
<dbReference type="SMART" id="SM00409">
    <property type="entry name" value="IG"/>
    <property type="match status" value="2"/>
</dbReference>
<dbReference type="InterPro" id="IPR036179">
    <property type="entry name" value="Ig-like_dom_sf"/>
</dbReference>
<dbReference type="SUPFAM" id="SSF48726">
    <property type="entry name" value="Immunoglobulin"/>
    <property type="match status" value="2"/>
</dbReference>
<sequence length="230" mass="25504">LEYKLDCKVDASSGVLFDQRSLTINVIDAPLLKPLPREILQPLGSTLTISCSRRRRRDASSTIRWYFNGREIATKKSRLIVPELSQKDYGIYQCEASNEAGSTMNTVWVKEGMTPAFLRSEDEQVEEACMATGVPETTITWRFHDVDIATISEKYDVTADGLVIHDLKKSDSGRYTCIAKNSFGMTSASAKLTATGSNLIEYGPTNQSVVIGTNIVIPCEVAAEYDRMLM</sequence>
<dbReference type="InterPro" id="IPR051170">
    <property type="entry name" value="Neural/epithelial_adhesion"/>
</dbReference>
<keyword evidence="3" id="KW-1015">Disulfide bond</keyword>
<feature type="domain" description="Ig-like" evidence="5">
    <location>
        <begin position="30"/>
        <end position="105"/>
    </location>
</feature>
<keyword evidence="1" id="KW-0732">Signal</keyword>
<comment type="caution">
    <text evidence="6">The sequence shown here is derived from an EMBL/GenBank/DDBJ whole genome shotgun (WGS) entry which is preliminary data.</text>
</comment>
<feature type="non-terminal residue" evidence="6">
    <location>
        <position position="1"/>
    </location>
</feature>
<dbReference type="InterPro" id="IPR003598">
    <property type="entry name" value="Ig_sub2"/>
</dbReference>
<dbReference type="Proteomes" id="UP001196413">
    <property type="component" value="Unassembled WGS sequence"/>
</dbReference>
<evidence type="ECO:0000256" key="4">
    <source>
        <dbReference type="ARBA" id="ARBA00023319"/>
    </source>
</evidence>
<evidence type="ECO:0000256" key="3">
    <source>
        <dbReference type="ARBA" id="ARBA00023157"/>
    </source>
</evidence>
<evidence type="ECO:0000256" key="1">
    <source>
        <dbReference type="ARBA" id="ARBA00022729"/>
    </source>
</evidence>
<protein>
    <recommendedName>
        <fullName evidence="5">Ig-like domain-containing protein</fullName>
    </recommendedName>
</protein>
<evidence type="ECO:0000256" key="2">
    <source>
        <dbReference type="ARBA" id="ARBA00022737"/>
    </source>
</evidence>
<dbReference type="EMBL" id="JAHQIW010006138">
    <property type="protein sequence ID" value="KAJ1368293.1"/>
    <property type="molecule type" value="Genomic_DNA"/>
</dbReference>
<proteinExistence type="predicted"/>
<dbReference type="PROSITE" id="PS50835">
    <property type="entry name" value="IG_LIKE"/>
    <property type="match status" value="2"/>
</dbReference>
<dbReference type="InterPro" id="IPR013098">
    <property type="entry name" value="Ig_I-set"/>
</dbReference>
<keyword evidence="7" id="KW-1185">Reference proteome</keyword>
<dbReference type="Pfam" id="PF13895">
    <property type="entry name" value="Ig_2"/>
    <property type="match status" value="1"/>
</dbReference>
<dbReference type="InterPro" id="IPR003599">
    <property type="entry name" value="Ig_sub"/>
</dbReference>
<reference evidence="6" key="1">
    <citation type="submission" date="2021-06" db="EMBL/GenBank/DDBJ databases">
        <title>Parelaphostrongylus tenuis whole genome reference sequence.</title>
        <authorList>
            <person name="Garwood T.J."/>
            <person name="Larsen P.A."/>
            <person name="Fountain-Jones N.M."/>
            <person name="Garbe J.R."/>
            <person name="Macchietto M.G."/>
            <person name="Kania S.A."/>
            <person name="Gerhold R.W."/>
            <person name="Richards J.E."/>
            <person name="Wolf T.M."/>
        </authorList>
    </citation>
    <scope>NUCLEOTIDE SEQUENCE</scope>
    <source>
        <strain evidence="6">MNPRO001-30</strain>
        <tissue evidence="6">Meninges</tissue>
    </source>
</reference>
<feature type="domain" description="Ig-like" evidence="5">
    <location>
        <begin position="121"/>
        <end position="193"/>
    </location>
</feature>
<gene>
    <name evidence="6" type="ORF">KIN20_029398</name>
</gene>
<dbReference type="Pfam" id="PF07679">
    <property type="entry name" value="I-set"/>
    <property type="match status" value="1"/>
</dbReference>
<accession>A0AAD5R2B2</accession>
<evidence type="ECO:0000313" key="6">
    <source>
        <dbReference type="EMBL" id="KAJ1368293.1"/>
    </source>
</evidence>
<keyword evidence="2" id="KW-0677">Repeat</keyword>
<dbReference type="InterPro" id="IPR013783">
    <property type="entry name" value="Ig-like_fold"/>
</dbReference>
<dbReference type="FunFam" id="2.60.40.10:FF:000032">
    <property type="entry name" value="palladin isoform X1"/>
    <property type="match status" value="1"/>
</dbReference>
<name>A0AAD5R2B2_PARTN</name>
<evidence type="ECO:0000259" key="5">
    <source>
        <dbReference type="PROSITE" id="PS50835"/>
    </source>
</evidence>
<keyword evidence="4" id="KW-0393">Immunoglobulin domain</keyword>
<evidence type="ECO:0000313" key="7">
    <source>
        <dbReference type="Proteomes" id="UP001196413"/>
    </source>
</evidence>
<dbReference type="PANTHER" id="PTHR12231">
    <property type="entry name" value="CTX-RELATED TYPE I TRANSMEMBRANE PROTEIN"/>
    <property type="match status" value="1"/>
</dbReference>
<dbReference type="PANTHER" id="PTHR12231:SF253">
    <property type="entry name" value="DPR-INTERACTING PROTEIN ETA, ISOFORM B-RELATED"/>
    <property type="match status" value="1"/>
</dbReference>